<dbReference type="Pfam" id="PF01925">
    <property type="entry name" value="TauE"/>
    <property type="match status" value="1"/>
</dbReference>
<evidence type="ECO:0000256" key="4">
    <source>
        <dbReference type="ARBA" id="ARBA00022475"/>
    </source>
</evidence>
<evidence type="ECO:0000256" key="1">
    <source>
        <dbReference type="ARBA" id="ARBA00004651"/>
    </source>
</evidence>
<keyword evidence="7 8" id="KW-0472">Membrane</keyword>
<dbReference type="Proteomes" id="UP000617145">
    <property type="component" value="Unassembled WGS sequence"/>
</dbReference>
<comment type="caution">
    <text evidence="9">The sequence shown here is derived from an EMBL/GenBank/DDBJ whole genome shotgun (WGS) entry which is preliminary data.</text>
</comment>
<evidence type="ECO:0000256" key="2">
    <source>
        <dbReference type="ARBA" id="ARBA00009142"/>
    </source>
</evidence>
<evidence type="ECO:0000313" key="10">
    <source>
        <dbReference type="Proteomes" id="UP000617145"/>
    </source>
</evidence>
<keyword evidence="10" id="KW-1185">Reference proteome</keyword>
<dbReference type="GO" id="GO:0005886">
    <property type="term" value="C:plasma membrane"/>
    <property type="evidence" value="ECO:0007669"/>
    <property type="project" value="UniProtKB-SubCell"/>
</dbReference>
<dbReference type="PANTHER" id="PTHR30269:SF32">
    <property type="entry name" value="MEMBRANE TRANSPORTER PROTEIN-RELATED"/>
    <property type="match status" value="1"/>
</dbReference>
<evidence type="ECO:0000256" key="7">
    <source>
        <dbReference type="ARBA" id="ARBA00023136"/>
    </source>
</evidence>
<dbReference type="InterPro" id="IPR052017">
    <property type="entry name" value="TSUP"/>
</dbReference>
<feature type="transmembrane region" description="Helical" evidence="8">
    <location>
        <begin position="206"/>
        <end position="225"/>
    </location>
</feature>
<dbReference type="EMBL" id="BMJV01000002">
    <property type="protein sequence ID" value="GGG66449.1"/>
    <property type="molecule type" value="Genomic_DNA"/>
</dbReference>
<dbReference type="RefSeq" id="WP_188789289.1">
    <property type="nucleotide sequence ID" value="NZ_BMJV01000002.1"/>
</dbReference>
<feature type="transmembrane region" description="Helical" evidence="8">
    <location>
        <begin position="33"/>
        <end position="61"/>
    </location>
</feature>
<evidence type="ECO:0000256" key="8">
    <source>
        <dbReference type="RuleBase" id="RU363041"/>
    </source>
</evidence>
<protein>
    <recommendedName>
        <fullName evidence="8">Probable membrane transporter protein</fullName>
    </recommendedName>
</protein>
<reference evidence="9" key="1">
    <citation type="journal article" date="2014" name="Int. J. Syst. Evol. Microbiol.">
        <title>Complete genome sequence of Corynebacterium casei LMG S-19264T (=DSM 44701T), isolated from a smear-ripened cheese.</title>
        <authorList>
            <consortium name="US DOE Joint Genome Institute (JGI-PGF)"/>
            <person name="Walter F."/>
            <person name="Albersmeier A."/>
            <person name="Kalinowski J."/>
            <person name="Ruckert C."/>
        </authorList>
    </citation>
    <scope>NUCLEOTIDE SEQUENCE</scope>
    <source>
        <strain evidence="9">CGMCC 1.15762</strain>
    </source>
</reference>
<gene>
    <name evidence="9" type="ORF">GCM10011415_11560</name>
</gene>
<name>A0A8J3EFS9_9RHOB</name>
<keyword evidence="6 8" id="KW-1133">Transmembrane helix</keyword>
<sequence length="256" mass="26522">MDSILTLISPQALLLSLMVASMAGIVKGMVGFALPMIMISGLGSFLAPDLALAGLILPTLATNALQGLRHGPAAAFASLKRFGFLLGVGLGFLLVTSQMVRLLPVPLLFAIIGGPVALFCVAQILGWKARLPGGGNRRIEAAVGAVAGSMGGLSGVWGPPFVAYLTAIDTPKAEQVRIQGVAYGLGAVALTGAHVMSGVFTPVTAGFSALLLIPAMIGMWLGTLVHDRIDQTLFRKMTLWVLLIAALNLLRRAVMA</sequence>
<feature type="transmembrane region" description="Helical" evidence="8">
    <location>
        <begin position="82"/>
        <end position="100"/>
    </location>
</feature>
<keyword evidence="4 8" id="KW-1003">Cell membrane</keyword>
<accession>A0A8J3EFS9</accession>
<evidence type="ECO:0000256" key="5">
    <source>
        <dbReference type="ARBA" id="ARBA00022692"/>
    </source>
</evidence>
<organism evidence="9 10">
    <name type="scientific">Salipiger pallidus</name>
    <dbReference type="NCBI Taxonomy" id="1775170"/>
    <lineage>
        <taxon>Bacteria</taxon>
        <taxon>Pseudomonadati</taxon>
        <taxon>Pseudomonadota</taxon>
        <taxon>Alphaproteobacteria</taxon>
        <taxon>Rhodobacterales</taxon>
        <taxon>Roseobacteraceae</taxon>
        <taxon>Salipiger</taxon>
    </lineage>
</organism>
<proteinExistence type="inferred from homology"/>
<dbReference type="AlphaFoldDB" id="A0A8J3EFS9"/>
<evidence type="ECO:0000256" key="6">
    <source>
        <dbReference type="ARBA" id="ARBA00022989"/>
    </source>
</evidence>
<evidence type="ECO:0000313" key="9">
    <source>
        <dbReference type="EMBL" id="GGG66449.1"/>
    </source>
</evidence>
<evidence type="ECO:0000256" key="3">
    <source>
        <dbReference type="ARBA" id="ARBA00022448"/>
    </source>
</evidence>
<comment type="similarity">
    <text evidence="2 8">Belongs to the 4-toluene sulfonate uptake permease (TSUP) (TC 2.A.102) family.</text>
</comment>
<dbReference type="PANTHER" id="PTHR30269">
    <property type="entry name" value="TRANSMEMBRANE PROTEIN YFCA"/>
    <property type="match status" value="1"/>
</dbReference>
<reference evidence="9" key="2">
    <citation type="submission" date="2020-09" db="EMBL/GenBank/DDBJ databases">
        <authorList>
            <person name="Sun Q."/>
            <person name="Zhou Y."/>
        </authorList>
    </citation>
    <scope>NUCLEOTIDE SEQUENCE</scope>
    <source>
        <strain evidence="9">CGMCC 1.15762</strain>
    </source>
</reference>
<feature type="transmembrane region" description="Helical" evidence="8">
    <location>
        <begin position="106"/>
        <end position="127"/>
    </location>
</feature>
<keyword evidence="5 8" id="KW-0812">Transmembrane</keyword>
<keyword evidence="3" id="KW-0813">Transport</keyword>
<feature type="transmembrane region" description="Helical" evidence="8">
    <location>
        <begin position="181"/>
        <end position="200"/>
    </location>
</feature>
<feature type="transmembrane region" description="Helical" evidence="8">
    <location>
        <begin position="237"/>
        <end position="254"/>
    </location>
</feature>
<comment type="subcellular location">
    <subcellularLocation>
        <location evidence="1 8">Cell membrane</location>
        <topology evidence="1 8">Multi-pass membrane protein</topology>
    </subcellularLocation>
</comment>
<dbReference type="InterPro" id="IPR002781">
    <property type="entry name" value="TM_pro_TauE-like"/>
</dbReference>